<dbReference type="Proteomes" id="UP000799778">
    <property type="component" value="Unassembled WGS sequence"/>
</dbReference>
<sequence length="178" mass="19824">MSLSKSGSESTLDDILNTPSETLADLPEIQDPTSNRIESSIPYPGSTFIIKDIGSGHVITLRNGQLGLHAVGGPGNYRWNCLSHDNWLCFQDPGSGLFISYDDSSRFMGFLRCMVSQPDDWEHFCVMPQPQGGFILMMTHWKKILPVGLRLDNGTLKLARIGHDGFKAEPIVWQFIKV</sequence>
<gene>
    <name evidence="1" type="ORF">BU24DRAFT_428868</name>
</gene>
<evidence type="ECO:0000313" key="2">
    <source>
        <dbReference type="Proteomes" id="UP000799778"/>
    </source>
</evidence>
<reference evidence="1" key="1">
    <citation type="journal article" date="2020" name="Stud. Mycol.">
        <title>101 Dothideomycetes genomes: a test case for predicting lifestyles and emergence of pathogens.</title>
        <authorList>
            <person name="Haridas S."/>
            <person name="Albert R."/>
            <person name="Binder M."/>
            <person name="Bloem J."/>
            <person name="Labutti K."/>
            <person name="Salamov A."/>
            <person name="Andreopoulos B."/>
            <person name="Baker S."/>
            <person name="Barry K."/>
            <person name="Bills G."/>
            <person name="Bluhm B."/>
            <person name="Cannon C."/>
            <person name="Castanera R."/>
            <person name="Culley D."/>
            <person name="Daum C."/>
            <person name="Ezra D."/>
            <person name="Gonzalez J."/>
            <person name="Henrissat B."/>
            <person name="Kuo A."/>
            <person name="Liang C."/>
            <person name="Lipzen A."/>
            <person name="Lutzoni F."/>
            <person name="Magnuson J."/>
            <person name="Mondo S."/>
            <person name="Nolan M."/>
            <person name="Ohm R."/>
            <person name="Pangilinan J."/>
            <person name="Park H.-J."/>
            <person name="Ramirez L."/>
            <person name="Alfaro M."/>
            <person name="Sun H."/>
            <person name="Tritt A."/>
            <person name="Yoshinaga Y."/>
            <person name="Zwiers L.-H."/>
            <person name="Turgeon B."/>
            <person name="Goodwin S."/>
            <person name="Spatafora J."/>
            <person name="Crous P."/>
            <person name="Grigoriev I."/>
        </authorList>
    </citation>
    <scope>NUCLEOTIDE SEQUENCE</scope>
    <source>
        <strain evidence="1">CBS 175.79</strain>
    </source>
</reference>
<dbReference type="GeneID" id="54286983"/>
<evidence type="ECO:0000313" key="1">
    <source>
        <dbReference type="EMBL" id="KAF2009331.1"/>
    </source>
</evidence>
<organism evidence="1 2">
    <name type="scientific">Aaosphaeria arxii CBS 175.79</name>
    <dbReference type="NCBI Taxonomy" id="1450172"/>
    <lineage>
        <taxon>Eukaryota</taxon>
        <taxon>Fungi</taxon>
        <taxon>Dikarya</taxon>
        <taxon>Ascomycota</taxon>
        <taxon>Pezizomycotina</taxon>
        <taxon>Dothideomycetes</taxon>
        <taxon>Pleosporomycetidae</taxon>
        <taxon>Pleosporales</taxon>
        <taxon>Pleosporales incertae sedis</taxon>
        <taxon>Aaosphaeria</taxon>
    </lineage>
</organism>
<evidence type="ECO:0008006" key="3">
    <source>
        <dbReference type="Google" id="ProtNLM"/>
    </source>
</evidence>
<proteinExistence type="predicted"/>
<accession>A0A6A5X8T7</accession>
<protein>
    <recommendedName>
        <fullName evidence="3">Ricin B lectin domain-containing protein</fullName>
    </recommendedName>
</protein>
<dbReference type="PANTHER" id="PTHR39697:SF2">
    <property type="entry name" value="CYANOVIRIN-N DOMAIN-CONTAINING PROTEIN"/>
    <property type="match status" value="1"/>
</dbReference>
<keyword evidence="2" id="KW-1185">Reference proteome</keyword>
<dbReference type="RefSeq" id="XP_033377670.1">
    <property type="nucleotide sequence ID" value="XM_033529586.1"/>
</dbReference>
<name>A0A6A5X8T7_9PLEO</name>
<dbReference type="PANTHER" id="PTHR39697">
    <property type="entry name" value="RICIN B LECTIN DOMAIN-CONTAINING PROTEIN-RELATED"/>
    <property type="match status" value="1"/>
</dbReference>
<dbReference type="AlphaFoldDB" id="A0A6A5X8T7"/>
<dbReference type="EMBL" id="ML978079">
    <property type="protein sequence ID" value="KAF2009331.1"/>
    <property type="molecule type" value="Genomic_DNA"/>
</dbReference>
<dbReference type="OrthoDB" id="5289641at2759"/>